<gene>
    <name evidence="9" type="ORF">G6048_36395</name>
</gene>
<comment type="cofactor">
    <cofactor evidence="1 5">
        <name>FAD</name>
        <dbReference type="ChEBI" id="CHEBI:57692"/>
    </cofactor>
</comment>
<feature type="domain" description="Acyl-CoA dehydrogenase/oxidase C-terminal" evidence="6">
    <location>
        <begin position="229"/>
        <end position="377"/>
    </location>
</feature>
<evidence type="ECO:0000256" key="5">
    <source>
        <dbReference type="RuleBase" id="RU362125"/>
    </source>
</evidence>
<dbReference type="EMBL" id="JAAKZX010000175">
    <property type="protein sequence ID" value="NGO47344.1"/>
    <property type="molecule type" value="Genomic_DNA"/>
</dbReference>
<accession>A0ABX0E4J7</accession>
<dbReference type="SUPFAM" id="SSF56645">
    <property type="entry name" value="Acyl-CoA dehydrogenase NM domain-like"/>
    <property type="match status" value="1"/>
</dbReference>
<dbReference type="Pfam" id="PF00441">
    <property type="entry name" value="Acyl-CoA_dh_1"/>
    <property type="match status" value="1"/>
</dbReference>
<proteinExistence type="inferred from homology"/>
<dbReference type="CDD" id="cd00567">
    <property type="entry name" value="ACAD"/>
    <property type="match status" value="1"/>
</dbReference>
<evidence type="ECO:0000259" key="7">
    <source>
        <dbReference type="Pfam" id="PF02770"/>
    </source>
</evidence>
<keyword evidence="5" id="KW-0560">Oxidoreductase</keyword>
<organism evidence="9 10">
    <name type="scientific">Streptomyces ureilyticus</name>
    <dbReference type="NCBI Taxonomy" id="1775131"/>
    <lineage>
        <taxon>Bacteria</taxon>
        <taxon>Bacillati</taxon>
        <taxon>Actinomycetota</taxon>
        <taxon>Actinomycetes</taxon>
        <taxon>Kitasatosporales</taxon>
        <taxon>Streptomycetaceae</taxon>
        <taxon>Streptomyces</taxon>
    </lineage>
</organism>
<evidence type="ECO:0000313" key="10">
    <source>
        <dbReference type="Proteomes" id="UP001518140"/>
    </source>
</evidence>
<dbReference type="InterPro" id="IPR046373">
    <property type="entry name" value="Acyl-CoA_Oxase/DH_mid-dom_sf"/>
</dbReference>
<dbReference type="Gene3D" id="1.10.540.10">
    <property type="entry name" value="Acyl-CoA dehydrogenase/oxidase, N-terminal domain"/>
    <property type="match status" value="1"/>
</dbReference>
<dbReference type="InterPro" id="IPR009100">
    <property type="entry name" value="AcylCoA_DH/oxidase_NM_dom_sf"/>
</dbReference>
<feature type="domain" description="Acyl-CoA oxidase/dehydrogenase middle" evidence="7">
    <location>
        <begin position="123"/>
        <end position="216"/>
    </location>
</feature>
<protein>
    <submittedName>
        <fullName evidence="9">Acyl-CoA dehydrogenase family protein</fullName>
    </submittedName>
</protein>
<name>A0ABX0E4J7_9ACTN</name>
<evidence type="ECO:0000259" key="8">
    <source>
        <dbReference type="Pfam" id="PF02771"/>
    </source>
</evidence>
<dbReference type="InterPro" id="IPR036250">
    <property type="entry name" value="AcylCo_DH-like_C"/>
</dbReference>
<dbReference type="PANTHER" id="PTHR43884:SF12">
    <property type="entry name" value="ISOVALERYL-COA DEHYDROGENASE, MITOCHONDRIAL-RELATED"/>
    <property type="match status" value="1"/>
</dbReference>
<dbReference type="Proteomes" id="UP001518140">
    <property type="component" value="Unassembled WGS sequence"/>
</dbReference>
<evidence type="ECO:0000313" key="9">
    <source>
        <dbReference type="EMBL" id="NGO47344.1"/>
    </source>
</evidence>
<keyword evidence="4 5" id="KW-0274">FAD</keyword>
<keyword evidence="10" id="KW-1185">Reference proteome</keyword>
<dbReference type="Pfam" id="PF02771">
    <property type="entry name" value="Acyl-CoA_dh_N"/>
    <property type="match status" value="1"/>
</dbReference>
<dbReference type="Gene3D" id="1.20.140.10">
    <property type="entry name" value="Butyryl-CoA Dehydrogenase, subunit A, domain 3"/>
    <property type="match status" value="1"/>
</dbReference>
<evidence type="ECO:0000256" key="2">
    <source>
        <dbReference type="ARBA" id="ARBA00009347"/>
    </source>
</evidence>
<comment type="caution">
    <text evidence="9">The sequence shown here is derived from an EMBL/GenBank/DDBJ whole genome shotgun (WGS) entry which is preliminary data.</text>
</comment>
<sequence>MDFDLTDEQRCRYDRVSAEVTQQLGGPGMLSELPFTRTQWKSAAQIGLTGLCMPAEYGGGGLGALDTALCLEAFGRACPNTGLVFAVAAHLLACAVPIRDFADGDVRGELLSGLASGELIAANAMTEDEAGSDLSRLGVTAEQEPGGYVLHGDKSFASNAPAADVFVTYATTAPAAGFLGITAFAVPRTAPGVATGEPFEKMGLGGCPAGRVLFRHCRVPETHRLGREGQGTAVFQHSMAWERGCLFAVYLGLMERQLQQCVERARTRRQFGRAIGEFQAVSHRIAGMKQRLESARLLLYRACWLLDGGRDHNEAVALSKIAVSEAAVANSLDAIQVFGGDGYLRSAGIEQHLRDSVPGGIFSGATDIQREVVARGLGL</sequence>
<dbReference type="InterPro" id="IPR037069">
    <property type="entry name" value="AcylCoA_DH/ox_N_sf"/>
</dbReference>
<comment type="similarity">
    <text evidence="2 5">Belongs to the acyl-CoA dehydrogenase family.</text>
</comment>
<dbReference type="InterPro" id="IPR013786">
    <property type="entry name" value="AcylCoA_DH/ox_N"/>
</dbReference>
<dbReference type="SUPFAM" id="SSF47203">
    <property type="entry name" value="Acyl-CoA dehydrogenase C-terminal domain-like"/>
    <property type="match status" value="1"/>
</dbReference>
<feature type="domain" description="Acyl-CoA dehydrogenase/oxidase N-terminal" evidence="8">
    <location>
        <begin position="35"/>
        <end position="118"/>
    </location>
</feature>
<evidence type="ECO:0000256" key="1">
    <source>
        <dbReference type="ARBA" id="ARBA00001974"/>
    </source>
</evidence>
<dbReference type="Gene3D" id="2.40.110.10">
    <property type="entry name" value="Butyryl-CoA Dehydrogenase, subunit A, domain 2"/>
    <property type="match status" value="1"/>
</dbReference>
<keyword evidence="3 5" id="KW-0285">Flavoprotein</keyword>
<dbReference type="PANTHER" id="PTHR43884">
    <property type="entry name" value="ACYL-COA DEHYDROGENASE"/>
    <property type="match status" value="1"/>
</dbReference>
<dbReference type="InterPro" id="IPR006091">
    <property type="entry name" value="Acyl-CoA_Oxase/DH_mid-dom"/>
</dbReference>
<dbReference type="RefSeq" id="WP_165343865.1">
    <property type="nucleotide sequence ID" value="NZ_JAAKZX010000175.1"/>
</dbReference>
<dbReference type="InterPro" id="IPR009075">
    <property type="entry name" value="AcylCo_DH/oxidase_C"/>
</dbReference>
<reference evidence="9 10" key="1">
    <citation type="submission" date="2020-02" db="EMBL/GenBank/DDBJ databases">
        <title>Whole-genome analyses of novel actinobacteria.</title>
        <authorList>
            <person name="Sahin N."/>
            <person name="Tokatli A."/>
        </authorList>
    </citation>
    <scope>NUCLEOTIDE SEQUENCE [LARGE SCALE GENOMIC DNA]</scope>
    <source>
        <strain evidence="9 10">YC419</strain>
    </source>
</reference>
<evidence type="ECO:0000259" key="6">
    <source>
        <dbReference type="Pfam" id="PF00441"/>
    </source>
</evidence>
<dbReference type="Pfam" id="PF02770">
    <property type="entry name" value="Acyl-CoA_dh_M"/>
    <property type="match status" value="1"/>
</dbReference>
<evidence type="ECO:0000256" key="4">
    <source>
        <dbReference type="ARBA" id="ARBA00022827"/>
    </source>
</evidence>
<evidence type="ECO:0000256" key="3">
    <source>
        <dbReference type="ARBA" id="ARBA00022630"/>
    </source>
</evidence>